<accession>A0A1Y2CCJ3</accession>
<proteinExistence type="predicted"/>
<evidence type="ECO:0000313" key="1">
    <source>
        <dbReference type="EMBL" id="ORY44760.1"/>
    </source>
</evidence>
<dbReference type="Proteomes" id="UP000193642">
    <property type="component" value="Unassembled WGS sequence"/>
</dbReference>
<keyword evidence="2" id="KW-1185">Reference proteome</keyword>
<dbReference type="OrthoDB" id="2125748at2759"/>
<evidence type="ECO:0000313" key="2">
    <source>
        <dbReference type="Proteomes" id="UP000193642"/>
    </source>
</evidence>
<protein>
    <submittedName>
        <fullName evidence="1">Uncharacterized protein</fullName>
    </submittedName>
</protein>
<reference evidence="1 2" key="1">
    <citation type="submission" date="2016-07" db="EMBL/GenBank/DDBJ databases">
        <title>Pervasive Adenine N6-methylation of Active Genes in Fungi.</title>
        <authorList>
            <consortium name="DOE Joint Genome Institute"/>
            <person name="Mondo S.J."/>
            <person name="Dannebaum R.O."/>
            <person name="Kuo R.C."/>
            <person name="Labutti K."/>
            <person name="Haridas S."/>
            <person name="Kuo A."/>
            <person name="Salamov A."/>
            <person name="Ahrendt S.R."/>
            <person name="Lipzen A."/>
            <person name="Sullivan W."/>
            <person name="Andreopoulos W.B."/>
            <person name="Clum A."/>
            <person name="Lindquist E."/>
            <person name="Daum C."/>
            <person name="Ramamoorthy G.K."/>
            <person name="Gryganskyi A."/>
            <person name="Culley D."/>
            <person name="Magnuson J.K."/>
            <person name="James T.Y."/>
            <person name="O'Malley M.A."/>
            <person name="Stajich J.E."/>
            <person name="Spatafora J.W."/>
            <person name="Visel A."/>
            <person name="Grigoriev I.V."/>
        </authorList>
    </citation>
    <scope>NUCLEOTIDE SEQUENCE [LARGE SCALE GENOMIC DNA]</scope>
    <source>
        <strain evidence="1 2">JEL800</strain>
    </source>
</reference>
<name>A0A1Y2CCJ3_9FUNG</name>
<sequence length="107" mass="12038">MLGLRSFRPSAARASARALSTGRTVGAFSAESIGALLPKIGHLNANSTLGQVWDAVYVKYQFRLIYPVALWAGFLWYNLWVPDMPAAEKKVLQDRLNFLKDLEFHQK</sequence>
<dbReference type="EMBL" id="MCGO01000021">
    <property type="protein sequence ID" value="ORY44760.1"/>
    <property type="molecule type" value="Genomic_DNA"/>
</dbReference>
<gene>
    <name evidence="1" type="ORF">BCR33DRAFT_716722</name>
</gene>
<dbReference type="AlphaFoldDB" id="A0A1Y2CCJ3"/>
<organism evidence="1 2">
    <name type="scientific">Rhizoclosmatium globosum</name>
    <dbReference type="NCBI Taxonomy" id="329046"/>
    <lineage>
        <taxon>Eukaryota</taxon>
        <taxon>Fungi</taxon>
        <taxon>Fungi incertae sedis</taxon>
        <taxon>Chytridiomycota</taxon>
        <taxon>Chytridiomycota incertae sedis</taxon>
        <taxon>Chytridiomycetes</taxon>
        <taxon>Chytridiales</taxon>
        <taxon>Chytriomycetaceae</taxon>
        <taxon>Rhizoclosmatium</taxon>
    </lineage>
</organism>
<comment type="caution">
    <text evidence="1">The sequence shown here is derived from an EMBL/GenBank/DDBJ whole genome shotgun (WGS) entry which is preliminary data.</text>
</comment>